<evidence type="ECO:0000256" key="1">
    <source>
        <dbReference type="ARBA" id="ARBA00023235"/>
    </source>
</evidence>
<evidence type="ECO:0000259" key="5">
    <source>
        <dbReference type="Pfam" id="PF02350"/>
    </source>
</evidence>
<dbReference type="InterPro" id="IPR003331">
    <property type="entry name" value="UDP_GlcNAc_Epimerase_2_dom"/>
</dbReference>
<dbReference type="PANTHER" id="PTHR43174">
    <property type="entry name" value="UDP-N-ACETYLGLUCOSAMINE 2-EPIMERASE"/>
    <property type="match status" value="1"/>
</dbReference>
<dbReference type="NCBIfam" id="TIGR00236">
    <property type="entry name" value="wecB"/>
    <property type="match status" value="1"/>
</dbReference>
<dbReference type="AlphaFoldDB" id="A0A8J2X9R9"/>
<name>A0A8J2X9R9_9FLAO</name>
<dbReference type="Proteomes" id="UP000598120">
    <property type="component" value="Unassembled WGS sequence"/>
</dbReference>
<sequence>MTEKKRILIVFGTRPEAIKMAPLVKEFESQDEYFNVRVCITAQHREMLDQVLSFFEITPHYDLDIMKPNQNLYSLTADIITNLKLVLEDFKPDYVFVHGDTTTTMASSLAGFYSGAQICHVEAGLRTFNMQSPFPEEMNRSVTGVVANIHFAPTTTSKQNLLNENKKEEHVIITGNTVIDALLYSVKKVNSTEFKDIETNELKTIIDSNKKIILVTGHRRENHGQGFIDICKALKQIASENPNCQIIYPVHLNPNVQKPVYKLLGDISNIKLIAPLSYPAFVWLMEKSYLIITDSGGVQEEAPSLGKPVLVMRDTTERPEAVEAGTVLLVGTSVTKIVDATKRLLQDTDAYNNMSRLHNPYGDGKACSKIVNHIKSITG</sequence>
<dbReference type="CDD" id="cd03786">
    <property type="entry name" value="GTB_UDP-GlcNAc_2-Epimerase"/>
    <property type="match status" value="1"/>
</dbReference>
<evidence type="ECO:0000256" key="4">
    <source>
        <dbReference type="RuleBase" id="RU003513"/>
    </source>
</evidence>
<keyword evidence="7" id="KW-1185">Reference proteome</keyword>
<evidence type="ECO:0000256" key="2">
    <source>
        <dbReference type="ARBA" id="ARBA00038209"/>
    </source>
</evidence>
<gene>
    <name evidence="6" type="ORF">GCM10011531_13320</name>
</gene>
<feature type="domain" description="UDP-N-acetylglucosamine 2-epimerase" evidence="5">
    <location>
        <begin position="30"/>
        <end position="375"/>
    </location>
</feature>
<dbReference type="Gene3D" id="3.40.50.2000">
    <property type="entry name" value="Glycogen Phosphorylase B"/>
    <property type="match status" value="2"/>
</dbReference>
<reference evidence="6 7" key="1">
    <citation type="journal article" date="2014" name="Int. J. Syst. Evol. Microbiol.">
        <title>Complete genome sequence of Corynebacterium casei LMG S-19264T (=DSM 44701T), isolated from a smear-ripened cheese.</title>
        <authorList>
            <consortium name="US DOE Joint Genome Institute (JGI-PGF)"/>
            <person name="Walter F."/>
            <person name="Albersmeier A."/>
            <person name="Kalinowski J."/>
            <person name="Ruckert C."/>
        </authorList>
    </citation>
    <scope>NUCLEOTIDE SEQUENCE [LARGE SCALE GENOMIC DNA]</scope>
    <source>
        <strain evidence="6 7">CGMCC 1.15295</strain>
    </source>
</reference>
<dbReference type="EMBL" id="BMIC01000001">
    <property type="protein sequence ID" value="GFZ83709.1"/>
    <property type="molecule type" value="Genomic_DNA"/>
</dbReference>
<dbReference type="FunFam" id="3.40.50.2000:FF:000043">
    <property type="entry name" value="UDP-N-acetylglucosamine 2-epimerase"/>
    <property type="match status" value="1"/>
</dbReference>
<organism evidence="6 7">
    <name type="scientific">Aquaticitalea lipolytica</name>
    <dbReference type="NCBI Taxonomy" id="1247562"/>
    <lineage>
        <taxon>Bacteria</taxon>
        <taxon>Pseudomonadati</taxon>
        <taxon>Bacteroidota</taxon>
        <taxon>Flavobacteriia</taxon>
        <taxon>Flavobacteriales</taxon>
        <taxon>Flavobacteriaceae</taxon>
        <taxon>Aquaticitalea</taxon>
    </lineage>
</organism>
<proteinExistence type="inferred from homology"/>
<dbReference type="RefSeq" id="WP_188605529.1">
    <property type="nucleotide sequence ID" value="NZ_BMIC01000001.1"/>
</dbReference>
<evidence type="ECO:0000256" key="3">
    <source>
        <dbReference type="ARBA" id="ARBA00038858"/>
    </source>
</evidence>
<protein>
    <recommendedName>
        <fullName evidence="3">UDP-N-acetylglucosamine 2-epimerase (non-hydrolyzing)</fullName>
        <ecNumber evidence="3">5.1.3.14</ecNumber>
    </recommendedName>
</protein>
<accession>A0A8J2X9R9</accession>
<comment type="caution">
    <text evidence="6">The sequence shown here is derived from an EMBL/GenBank/DDBJ whole genome shotgun (WGS) entry which is preliminary data.</text>
</comment>
<dbReference type="InterPro" id="IPR029767">
    <property type="entry name" value="WecB-like"/>
</dbReference>
<dbReference type="EC" id="5.1.3.14" evidence="3"/>
<dbReference type="GO" id="GO:0008761">
    <property type="term" value="F:UDP-N-acetylglucosamine 2-epimerase activity"/>
    <property type="evidence" value="ECO:0007669"/>
    <property type="project" value="UniProtKB-EC"/>
</dbReference>
<keyword evidence="1 4" id="KW-0413">Isomerase</keyword>
<dbReference type="PANTHER" id="PTHR43174:SF2">
    <property type="entry name" value="UDP-N-ACETYLGLUCOSAMINE 2-EPIMERASE"/>
    <property type="match status" value="1"/>
</dbReference>
<dbReference type="Pfam" id="PF02350">
    <property type="entry name" value="Epimerase_2"/>
    <property type="match status" value="1"/>
</dbReference>
<dbReference type="SUPFAM" id="SSF53756">
    <property type="entry name" value="UDP-Glycosyltransferase/glycogen phosphorylase"/>
    <property type="match status" value="1"/>
</dbReference>
<evidence type="ECO:0000313" key="7">
    <source>
        <dbReference type="Proteomes" id="UP000598120"/>
    </source>
</evidence>
<comment type="similarity">
    <text evidence="2 4">Belongs to the UDP-N-acetylglucosamine 2-epimerase family.</text>
</comment>
<evidence type="ECO:0000313" key="6">
    <source>
        <dbReference type="EMBL" id="GFZ83709.1"/>
    </source>
</evidence>